<evidence type="ECO:0000313" key="1">
    <source>
        <dbReference type="EMBL" id="PHM44906.1"/>
    </source>
</evidence>
<reference evidence="1 4" key="3">
    <citation type="journal article" date="2017" name="Nat. Microbiol.">
        <title>Natural product diversity associated with the nematode symbionts Photorhabdus and Xenorhabdus.</title>
        <authorList>
            <person name="Tobias N.J."/>
            <person name="Wolff H."/>
            <person name="Djahanschiri B."/>
            <person name="Grundmann F."/>
            <person name="Kronenwerth M."/>
            <person name="Shi Y.M."/>
            <person name="Simonyi S."/>
            <person name="Grun P."/>
            <person name="Shapiro-Ilan D."/>
            <person name="Pidot S.J."/>
            <person name="Stinear T.P."/>
            <person name="Ebersberger I."/>
            <person name="Bode H.B."/>
        </authorList>
    </citation>
    <scope>NUCLEOTIDE SEQUENCE [LARGE SCALE GENOMIC DNA]</scope>
    <source>
        <strain evidence="1 4">DSM 17908</strain>
    </source>
</reference>
<dbReference type="AlphaFoldDB" id="A0A1I3P5U5"/>
<evidence type="ECO:0000313" key="2">
    <source>
        <dbReference type="EMBL" id="SFJ16918.1"/>
    </source>
</evidence>
<protein>
    <recommendedName>
        <fullName evidence="5">Aspartyl protease</fullName>
    </recommendedName>
</protein>
<sequence length="101" mass="11386">MMIDTGATVSMVWRERLKQFEPISCLVVDPKMDNAGCQAATLTIKPKIGNFLSFGAVVDDGHFKHLGNVGGLLGNNFLRNRKILIDFKNRKAFISDRYKER</sequence>
<dbReference type="Gene3D" id="2.40.70.10">
    <property type="entry name" value="Acid Proteases"/>
    <property type="match status" value="1"/>
</dbReference>
<evidence type="ECO:0000313" key="4">
    <source>
        <dbReference type="Proteomes" id="UP000224607"/>
    </source>
</evidence>
<proteinExistence type="predicted"/>
<reference evidence="3" key="2">
    <citation type="submission" date="2016-10" db="EMBL/GenBank/DDBJ databases">
        <authorList>
            <person name="Varghese N."/>
            <person name="Submissions S."/>
        </authorList>
    </citation>
    <scope>NUCLEOTIDE SEQUENCE [LARGE SCALE GENOMIC DNA]</scope>
    <source>
        <strain evidence="3">DSM 17908</strain>
    </source>
</reference>
<dbReference type="RefSeq" id="WP_092509624.1">
    <property type="nucleotide sequence ID" value="NZ_CAWNQB010000034.1"/>
</dbReference>
<dbReference type="Proteomes" id="UP000224607">
    <property type="component" value="Unassembled WGS sequence"/>
</dbReference>
<organism evidence="2 3">
    <name type="scientific">Xenorhabdus mauleonii</name>
    <dbReference type="NCBI Taxonomy" id="351675"/>
    <lineage>
        <taxon>Bacteria</taxon>
        <taxon>Pseudomonadati</taxon>
        <taxon>Pseudomonadota</taxon>
        <taxon>Gammaproteobacteria</taxon>
        <taxon>Enterobacterales</taxon>
        <taxon>Morganellaceae</taxon>
        <taxon>Xenorhabdus</taxon>
    </lineage>
</organism>
<dbReference type="Proteomes" id="UP000198919">
    <property type="component" value="Unassembled WGS sequence"/>
</dbReference>
<dbReference type="EMBL" id="FORG01000006">
    <property type="protein sequence ID" value="SFJ16918.1"/>
    <property type="molecule type" value="Genomic_DNA"/>
</dbReference>
<reference evidence="2" key="1">
    <citation type="submission" date="2016-10" db="EMBL/GenBank/DDBJ databases">
        <authorList>
            <person name="de Groot N.N."/>
        </authorList>
    </citation>
    <scope>NUCLEOTIDE SEQUENCE [LARGE SCALE GENOMIC DNA]</scope>
    <source>
        <strain evidence="2">DSM 17908</strain>
    </source>
</reference>
<gene>
    <name evidence="2" type="ORF">SAMN05421680_10641</name>
    <name evidence="1" type="ORF">Xmau_01620</name>
</gene>
<name>A0A1I3P5U5_9GAMM</name>
<dbReference type="InterPro" id="IPR021109">
    <property type="entry name" value="Peptidase_aspartic_dom_sf"/>
</dbReference>
<keyword evidence="4" id="KW-1185">Reference proteome</keyword>
<evidence type="ECO:0000313" key="3">
    <source>
        <dbReference type="Proteomes" id="UP000198919"/>
    </source>
</evidence>
<dbReference type="EMBL" id="NITY01000004">
    <property type="protein sequence ID" value="PHM44906.1"/>
    <property type="molecule type" value="Genomic_DNA"/>
</dbReference>
<evidence type="ECO:0008006" key="5">
    <source>
        <dbReference type="Google" id="ProtNLM"/>
    </source>
</evidence>
<accession>A0A1I3P5U5</accession>